<feature type="domain" description="DED" evidence="2">
    <location>
        <begin position="104"/>
        <end position="181"/>
    </location>
</feature>
<feature type="compositionally biased region" description="Low complexity" evidence="1">
    <location>
        <begin position="324"/>
        <end position="336"/>
    </location>
</feature>
<accession>A0A1X7SXK5</accession>
<dbReference type="InParanoid" id="A0A1X7SXK5"/>
<protein>
    <recommendedName>
        <fullName evidence="2">DED domain-containing protein</fullName>
    </recommendedName>
</protein>
<dbReference type="PROSITE" id="PS50168">
    <property type="entry name" value="DED"/>
    <property type="match status" value="1"/>
</dbReference>
<reference evidence="4" key="1">
    <citation type="journal article" date="2010" name="Nature">
        <title>The Amphimedon queenslandica genome and the evolution of animal complexity.</title>
        <authorList>
            <person name="Srivastava M."/>
            <person name="Simakov O."/>
            <person name="Chapman J."/>
            <person name="Fahey B."/>
            <person name="Gauthier M.E."/>
            <person name="Mitros T."/>
            <person name="Richards G.S."/>
            <person name="Conaco C."/>
            <person name="Dacre M."/>
            <person name="Hellsten U."/>
            <person name="Larroux C."/>
            <person name="Putnam N.H."/>
            <person name="Stanke M."/>
            <person name="Adamska M."/>
            <person name="Darling A."/>
            <person name="Degnan S.M."/>
            <person name="Oakley T.H."/>
            <person name="Plachetzki D.C."/>
            <person name="Zhai Y."/>
            <person name="Adamski M."/>
            <person name="Calcino A."/>
            <person name="Cummins S.F."/>
            <person name="Goodstein D.M."/>
            <person name="Harris C."/>
            <person name="Jackson D.J."/>
            <person name="Leys S.P."/>
            <person name="Shu S."/>
            <person name="Woodcroft B.J."/>
            <person name="Vervoort M."/>
            <person name="Kosik K.S."/>
            <person name="Manning G."/>
            <person name="Degnan B.M."/>
            <person name="Rokhsar D.S."/>
        </authorList>
    </citation>
    <scope>NUCLEOTIDE SEQUENCE [LARGE SCALE GENOMIC DNA]</scope>
</reference>
<keyword evidence="4" id="KW-1185">Reference proteome</keyword>
<evidence type="ECO:0000313" key="4">
    <source>
        <dbReference type="Proteomes" id="UP000007879"/>
    </source>
</evidence>
<sequence>MSSSSPDVAKTLVTMDRQLSVKDKDSLVYLAEILTNGASRDKSLLTLLGDKFVKEERPDILRNLLELAGLNKHADSLRHLNHTRPPKLLEECQYVTKENCKLVGMRSCLIKLVSALSTDQLRTLLEILCHNSDSNPENYACIYILFRELEQKAIISPGRLEFIYEILENDSQFASVRRILVEYQDQFYNDDEQRCSSTGNNPVHVGRSCPPSNQVPNQPLYPAGSHSLRGSHNPPPLVQQRPIVPPSVPPPPHQIGGGALYQRQISAPPYNSHNLPHSQSNRLHQSDSFQRPMDWSPHLQRNQPVRPFPHNHPSRFDPQPTEYPQQPNQFCQQPNQYSDPPAPRQSNQYYRQQSDQSYRPPNQQYDQNHHPLPPQPHDMTHSSFHPSFSYSSQAPQYDQYYTRPVLPQDQRSPPPPPLPPSQQTGESLSTTRWLQQQGTMVGISSQQQQQQVIDQSMNVPPLPSPFLSGQMPQVDSYGAVGQLGYPTNSWPNEPAGPTVQVYSSSVAGAFDKPAIRSRQNSEPAGNSPSKRNPPPKKSNTLPEDFSPNSRTASNPQTSSSIHQQHVHISQSNSDSPAPSAGFLVLSRHQNLSPNSPGHSINVSVSRRTPSPAAQAASFHSNVSSIPYDVEPAQVQEARMKNEEEHM</sequence>
<feature type="region of interest" description="Disordered" evidence="1">
    <location>
        <begin position="192"/>
        <end position="392"/>
    </location>
</feature>
<dbReference type="Gene3D" id="1.10.533.10">
    <property type="entry name" value="Death Domain, Fas"/>
    <property type="match status" value="1"/>
</dbReference>
<gene>
    <name evidence="3" type="primary">109590935</name>
</gene>
<reference evidence="3" key="2">
    <citation type="submission" date="2017-05" db="UniProtKB">
        <authorList>
            <consortium name="EnsemblMetazoa"/>
        </authorList>
    </citation>
    <scope>IDENTIFICATION</scope>
</reference>
<name>A0A1X7SXK5_AMPQE</name>
<proteinExistence type="predicted"/>
<dbReference type="EnsemblMetazoa" id="Aqu2.1.06899_001">
    <property type="protein sequence ID" value="Aqu2.1.06899_001"/>
    <property type="gene ID" value="Aqu2.1.06899"/>
</dbReference>
<feature type="compositionally biased region" description="Polar residues" evidence="1">
    <location>
        <begin position="263"/>
        <end position="289"/>
    </location>
</feature>
<feature type="compositionally biased region" description="Low complexity" evidence="1">
    <location>
        <begin position="344"/>
        <end position="359"/>
    </location>
</feature>
<dbReference type="InterPro" id="IPR001875">
    <property type="entry name" value="DED_dom"/>
</dbReference>
<feature type="region of interest" description="Disordered" evidence="1">
    <location>
        <begin position="516"/>
        <end position="620"/>
    </location>
</feature>
<dbReference type="KEGG" id="aqu:109590935"/>
<dbReference type="AlphaFoldDB" id="A0A1X7SXK5"/>
<evidence type="ECO:0000256" key="1">
    <source>
        <dbReference type="SAM" id="MobiDB-lite"/>
    </source>
</evidence>
<feature type="compositionally biased region" description="Polar residues" evidence="1">
    <location>
        <begin position="587"/>
        <end position="608"/>
    </location>
</feature>
<evidence type="ECO:0000259" key="2">
    <source>
        <dbReference type="PROSITE" id="PS50168"/>
    </source>
</evidence>
<feature type="compositionally biased region" description="Low complexity" evidence="1">
    <location>
        <begin position="558"/>
        <end position="573"/>
    </location>
</feature>
<dbReference type="InterPro" id="IPR011029">
    <property type="entry name" value="DEATH-like_dom_sf"/>
</dbReference>
<feature type="compositionally biased region" description="Polar residues" evidence="1">
    <location>
        <begin position="546"/>
        <end position="557"/>
    </location>
</feature>
<dbReference type="Proteomes" id="UP000007879">
    <property type="component" value="Unassembled WGS sequence"/>
</dbReference>
<feature type="region of interest" description="Disordered" evidence="1">
    <location>
        <begin position="405"/>
        <end position="430"/>
    </location>
</feature>
<dbReference type="GO" id="GO:0042981">
    <property type="term" value="P:regulation of apoptotic process"/>
    <property type="evidence" value="ECO:0007669"/>
    <property type="project" value="InterPro"/>
</dbReference>
<feature type="region of interest" description="Disordered" evidence="1">
    <location>
        <begin position="443"/>
        <end position="473"/>
    </location>
</feature>
<organism evidence="3">
    <name type="scientific">Amphimedon queenslandica</name>
    <name type="common">Sponge</name>
    <dbReference type="NCBI Taxonomy" id="400682"/>
    <lineage>
        <taxon>Eukaryota</taxon>
        <taxon>Metazoa</taxon>
        <taxon>Porifera</taxon>
        <taxon>Demospongiae</taxon>
        <taxon>Heteroscleromorpha</taxon>
        <taxon>Haplosclerida</taxon>
        <taxon>Niphatidae</taxon>
        <taxon>Amphimedon</taxon>
    </lineage>
</organism>
<evidence type="ECO:0000313" key="3">
    <source>
        <dbReference type="EnsemblMetazoa" id="Aqu2.1.06899_001"/>
    </source>
</evidence>
<dbReference type="EnsemblMetazoa" id="XM_020006773.1">
    <property type="protein sequence ID" value="XP_019862332.1"/>
    <property type="gene ID" value="LOC109590935"/>
</dbReference>
<feature type="compositionally biased region" description="Pro residues" evidence="1">
    <location>
        <begin position="233"/>
        <end position="253"/>
    </location>
</feature>
<feature type="compositionally biased region" description="Low complexity" evidence="1">
    <location>
        <begin position="381"/>
        <end position="392"/>
    </location>
</feature>